<evidence type="ECO:0000256" key="1">
    <source>
        <dbReference type="SAM" id="MobiDB-lite"/>
    </source>
</evidence>
<dbReference type="Proteomes" id="UP001235030">
    <property type="component" value="Chromosome"/>
</dbReference>
<name>A0ABY9PXI2_9FIRM</name>
<gene>
    <name evidence="3" type="ORF">TEMA_06930</name>
</gene>
<organism evidence="3 4">
    <name type="scientific">Terrisporobacter mayombei</name>
    <dbReference type="NCBI Taxonomy" id="1541"/>
    <lineage>
        <taxon>Bacteria</taxon>
        <taxon>Bacillati</taxon>
        <taxon>Bacillota</taxon>
        <taxon>Clostridia</taxon>
        <taxon>Peptostreptococcales</taxon>
        <taxon>Peptostreptococcaceae</taxon>
        <taxon>Terrisporobacter</taxon>
    </lineage>
</organism>
<feature type="signal peptide" evidence="2">
    <location>
        <begin position="1"/>
        <end position="24"/>
    </location>
</feature>
<dbReference type="EMBL" id="CP101637">
    <property type="protein sequence ID" value="WMT80377.1"/>
    <property type="molecule type" value="Genomic_DNA"/>
</dbReference>
<proteinExistence type="predicted"/>
<sequence length="203" mass="22712">MKKNGLTFLMIMLFLPMMMTGCKSETPTDMVNTYFSSIKKSDSKEAEKLIENTLSDEILNEATSETSAIDKTPDKSSESNKESKNLDESLKMYLSKIDAKVLSEKVNEDSATVKVEVKAPNYSNLLLEVMQDSMKESLVGKDVKQSDVEKNLEAKIKNSKAETRTGQINLTKKDNKWSIKSDADITNLLLGEADEKESVMFSK</sequence>
<evidence type="ECO:0000313" key="3">
    <source>
        <dbReference type="EMBL" id="WMT80377.1"/>
    </source>
</evidence>
<feature type="compositionally biased region" description="Basic and acidic residues" evidence="1">
    <location>
        <begin position="71"/>
        <end position="84"/>
    </location>
</feature>
<dbReference type="PROSITE" id="PS51257">
    <property type="entry name" value="PROKAR_LIPOPROTEIN"/>
    <property type="match status" value="1"/>
</dbReference>
<evidence type="ECO:0000256" key="2">
    <source>
        <dbReference type="SAM" id="SignalP"/>
    </source>
</evidence>
<protein>
    <recommendedName>
        <fullName evidence="5">DUF4878 domain-containing protein</fullName>
    </recommendedName>
</protein>
<feature type="chain" id="PRO_5047313688" description="DUF4878 domain-containing protein" evidence="2">
    <location>
        <begin position="25"/>
        <end position="203"/>
    </location>
</feature>
<accession>A0ABY9PXI2</accession>
<reference evidence="3 4" key="1">
    <citation type="submission" date="2022-07" db="EMBL/GenBank/DDBJ databases">
        <title>Genome sequence of Terrisporobacter mayombei DSM6539.</title>
        <authorList>
            <person name="Boeer T."/>
            <person name="Bengelsdorf F.R."/>
            <person name="Daniel R."/>
            <person name="Poehlein A."/>
        </authorList>
    </citation>
    <scope>NUCLEOTIDE SEQUENCE [LARGE SCALE GENOMIC DNA]</scope>
    <source>
        <strain evidence="3 4">DSM 6539</strain>
    </source>
</reference>
<dbReference type="RefSeq" id="WP_228104628.1">
    <property type="nucleotide sequence ID" value="NZ_CP101637.1"/>
</dbReference>
<keyword evidence="4" id="KW-1185">Reference proteome</keyword>
<feature type="region of interest" description="Disordered" evidence="1">
    <location>
        <begin position="61"/>
        <end position="84"/>
    </location>
</feature>
<evidence type="ECO:0000313" key="4">
    <source>
        <dbReference type="Proteomes" id="UP001235030"/>
    </source>
</evidence>
<keyword evidence="2" id="KW-0732">Signal</keyword>
<evidence type="ECO:0008006" key="5">
    <source>
        <dbReference type="Google" id="ProtNLM"/>
    </source>
</evidence>